<evidence type="ECO:0000256" key="6">
    <source>
        <dbReference type="SAM" id="Phobius"/>
    </source>
</evidence>
<evidence type="ECO:0000256" key="3">
    <source>
        <dbReference type="ARBA" id="ARBA00022692"/>
    </source>
</evidence>
<comment type="caution">
    <text evidence="7">The sequence shown here is derived from an EMBL/GenBank/DDBJ whole genome shotgun (WGS) entry which is preliminary data.</text>
</comment>
<feature type="transmembrane region" description="Helical" evidence="6">
    <location>
        <begin position="47"/>
        <end position="66"/>
    </location>
</feature>
<evidence type="ECO:0000256" key="5">
    <source>
        <dbReference type="ARBA" id="ARBA00023136"/>
    </source>
</evidence>
<dbReference type="STRING" id="1235788.C802_01792"/>
<dbReference type="PATRIC" id="fig|1235788.3.peg.1834"/>
<dbReference type="RefSeq" id="WP_016276188.1">
    <property type="nucleotide sequence ID" value="NZ_JABVZU010000003.1"/>
</dbReference>
<feature type="transmembrane region" description="Helical" evidence="6">
    <location>
        <begin position="404"/>
        <end position="425"/>
    </location>
</feature>
<keyword evidence="4 6" id="KW-1133">Transmembrane helix</keyword>
<name>R9I8R6_9BACT</name>
<keyword evidence="2" id="KW-1003">Cell membrane</keyword>
<sequence>MGNISQNNKRIAQNTFLLYVRMFITLTVSLFTSRIVLEKLGVEDYGIYNVVAGLVSMFTFMNGTLATGTQRFITFSLGENNFKKSKLTFSTTLIIHIILSLIIGIAIFVGGLYFLKEELVISADRMDAAYWVFYCSVLTVMLNITQVPYMASIIAHEDMSIYAYMSIFDAVAKLGVAYALVIVDVDKMKLYAVLIALVQVCDVFYYRYHCIRKYKECHFEVRFDKPLAKEILQFSSWNIFGCTSVLFNNQGFNILLNIFYGPVLNAARGISNQVNNVASQFVGSFQTAVNPQIVKYYAEKDIERMNRLIYHNARFSGLMILYIMVPLMIELPFLLSLWLGKYPDDTVFLTRIILIQTLIASMSRSVVMGIHAIGKMKMVNLLAGTTLLLSLPISFVLFKMSISLEIVMVITLLPWFIETFIELTLMKKYVGLSRRKFYIQSYGIIILIGGIMCIPLLVISSYMNEGYIRFLVNMSISTVLGGILIYCFGITANMRVIINDKIKSLINK</sequence>
<feature type="transmembrane region" description="Helical" evidence="6">
    <location>
        <begin position="347"/>
        <end position="367"/>
    </location>
</feature>
<accession>R9I8R6</accession>
<dbReference type="PANTHER" id="PTHR30250">
    <property type="entry name" value="PST FAMILY PREDICTED COLANIC ACID TRANSPORTER"/>
    <property type="match status" value="1"/>
</dbReference>
<dbReference type="HOGENOM" id="CLU_040798_1_0_10"/>
<feature type="transmembrane region" description="Helical" evidence="6">
    <location>
        <begin position="128"/>
        <end position="149"/>
    </location>
</feature>
<evidence type="ECO:0000256" key="4">
    <source>
        <dbReference type="ARBA" id="ARBA00022989"/>
    </source>
</evidence>
<evidence type="ECO:0008006" key="9">
    <source>
        <dbReference type="Google" id="ProtNLM"/>
    </source>
</evidence>
<comment type="subcellular location">
    <subcellularLocation>
        <location evidence="1">Cell membrane</location>
        <topology evidence="1">Multi-pass membrane protein</topology>
    </subcellularLocation>
</comment>
<proteinExistence type="predicted"/>
<dbReference type="GeneID" id="82154437"/>
<evidence type="ECO:0000313" key="7">
    <source>
        <dbReference type="EMBL" id="EOS13047.1"/>
    </source>
</evidence>
<dbReference type="GO" id="GO:0005886">
    <property type="term" value="C:plasma membrane"/>
    <property type="evidence" value="ECO:0007669"/>
    <property type="project" value="UniProtKB-SubCell"/>
</dbReference>
<feature type="transmembrane region" description="Helical" evidence="6">
    <location>
        <begin position="161"/>
        <end position="182"/>
    </location>
</feature>
<keyword evidence="5 6" id="KW-0472">Membrane</keyword>
<keyword evidence="8" id="KW-1185">Reference proteome</keyword>
<dbReference type="Proteomes" id="UP000014200">
    <property type="component" value="Unassembled WGS sequence"/>
</dbReference>
<gene>
    <name evidence="7" type="ORF">C802_01792</name>
</gene>
<feature type="transmembrane region" description="Helical" evidence="6">
    <location>
        <begin position="379"/>
        <end position="398"/>
    </location>
</feature>
<feature type="transmembrane region" description="Helical" evidence="6">
    <location>
        <begin position="315"/>
        <end position="335"/>
    </location>
</feature>
<evidence type="ECO:0000313" key="8">
    <source>
        <dbReference type="Proteomes" id="UP000014200"/>
    </source>
</evidence>
<reference evidence="7 8" key="1">
    <citation type="submission" date="2013-04" db="EMBL/GenBank/DDBJ databases">
        <title>The Genome Sequence of Bacteroides massiliensis dnLKV3.</title>
        <authorList>
            <consortium name="The Broad Institute Genomics Platform"/>
            <consortium name="The Broad Institute Genome Sequencing Center for Infectious Disease"/>
            <person name="Earl A."/>
            <person name="Xavier R."/>
            <person name="Kuhn K."/>
            <person name="Stappenbeck T."/>
            <person name="Walker B."/>
            <person name="Young S."/>
            <person name="Zeng Q."/>
            <person name="Gargeya S."/>
            <person name="Fitzgerald M."/>
            <person name="Haas B."/>
            <person name="Abouelleil A."/>
            <person name="Allen A.W."/>
            <person name="Alvarado L."/>
            <person name="Arachchi H.M."/>
            <person name="Berlin A.M."/>
            <person name="Chapman S.B."/>
            <person name="Gainer-Dewar J."/>
            <person name="Goldberg J."/>
            <person name="Griggs A."/>
            <person name="Gujja S."/>
            <person name="Hansen M."/>
            <person name="Howarth C."/>
            <person name="Imamovic A."/>
            <person name="Ireland A."/>
            <person name="Larimer J."/>
            <person name="McCowan C."/>
            <person name="Murphy C."/>
            <person name="Pearson M."/>
            <person name="Poon T.W."/>
            <person name="Priest M."/>
            <person name="Roberts A."/>
            <person name="Saif S."/>
            <person name="Shea T."/>
            <person name="Sisk P."/>
            <person name="Sykes S."/>
            <person name="Wortman J."/>
            <person name="Nusbaum C."/>
            <person name="Birren B."/>
        </authorList>
    </citation>
    <scope>NUCLEOTIDE SEQUENCE [LARGE SCALE GENOMIC DNA]</scope>
    <source>
        <strain evidence="8">dnLKV3</strain>
    </source>
</reference>
<organism evidence="7 8">
    <name type="scientific">Phocaeicola sartorii</name>
    <dbReference type="NCBI Taxonomy" id="671267"/>
    <lineage>
        <taxon>Bacteria</taxon>
        <taxon>Pseudomonadati</taxon>
        <taxon>Bacteroidota</taxon>
        <taxon>Bacteroidia</taxon>
        <taxon>Bacteroidales</taxon>
        <taxon>Bacteroidaceae</taxon>
        <taxon>Phocaeicola</taxon>
    </lineage>
</organism>
<dbReference type="InterPro" id="IPR050833">
    <property type="entry name" value="Poly_Biosynth_Transport"/>
</dbReference>
<evidence type="ECO:0000256" key="1">
    <source>
        <dbReference type="ARBA" id="ARBA00004651"/>
    </source>
</evidence>
<keyword evidence="3 6" id="KW-0812">Transmembrane</keyword>
<feature type="transmembrane region" description="Helical" evidence="6">
    <location>
        <begin position="16"/>
        <end position="35"/>
    </location>
</feature>
<evidence type="ECO:0000256" key="2">
    <source>
        <dbReference type="ARBA" id="ARBA00022475"/>
    </source>
</evidence>
<dbReference type="EMBL" id="ASSP01000010">
    <property type="protein sequence ID" value="EOS13047.1"/>
    <property type="molecule type" value="Genomic_DNA"/>
</dbReference>
<dbReference type="PANTHER" id="PTHR30250:SF26">
    <property type="entry name" value="PSMA PROTEIN"/>
    <property type="match status" value="1"/>
</dbReference>
<dbReference type="AlphaFoldDB" id="R9I8R6"/>
<feature type="transmembrane region" description="Helical" evidence="6">
    <location>
        <begin position="87"/>
        <end position="116"/>
    </location>
</feature>
<protein>
    <recommendedName>
        <fullName evidence="9">Lipopolysaccharide biosynthesis protein</fullName>
    </recommendedName>
</protein>
<feature type="transmembrane region" description="Helical" evidence="6">
    <location>
        <begin position="479"/>
        <end position="498"/>
    </location>
</feature>
<dbReference type="OrthoDB" id="5365632at2"/>
<feature type="transmembrane region" description="Helical" evidence="6">
    <location>
        <begin position="437"/>
        <end position="459"/>
    </location>
</feature>